<keyword evidence="1" id="KW-1015">Disulfide bond</keyword>
<dbReference type="GO" id="GO:0016323">
    <property type="term" value="C:basolateral plasma membrane"/>
    <property type="evidence" value="ECO:0007669"/>
    <property type="project" value="TreeGrafter"/>
</dbReference>
<protein>
    <submittedName>
        <fullName evidence="3">Putative solute carrier organic anion transporter family member 1C1 isoform 1</fullName>
    </submittedName>
</protein>
<dbReference type="Proteomes" id="UP000230750">
    <property type="component" value="Unassembled WGS sequence"/>
</dbReference>
<dbReference type="Pfam" id="PF03137">
    <property type="entry name" value="OATP"/>
    <property type="match status" value="1"/>
</dbReference>
<keyword evidence="2" id="KW-0472">Membrane</keyword>
<dbReference type="GO" id="GO:0015347">
    <property type="term" value="F:sodium-independent organic anion transmembrane transporter activity"/>
    <property type="evidence" value="ECO:0007669"/>
    <property type="project" value="TreeGrafter"/>
</dbReference>
<proteinExistence type="predicted"/>
<evidence type="ECO:0000313" key="4">
    <source>
        <dbReference type="Proteomes" id="UP000230750"/>
    </source>
</evidence>
<feature type="transmembrane region" description="Helical" evidence="2">
    <location>
        <begin position="16"/>
        <end position="38"/>
    </location>
</feature>
<evidence type="ECO:0000256" key="2">
    <source>
        <dbReference type="SAM" id="Phobius"/>
    </source>
</evidence>
<keyword evidence="2" id="KW-1133">Transmembrane helix</keyword>
<dbReference type="EMBL" id="MRZV01000055">
    <property type="protein sequence ID" value="PIK60483.1"/>
    <property type="molecule type" value="Genomic_DNA"/>
</dbReference>
<name>A0A2G8LJQ1_STIJA</name>
<evidence type="ECO:0000313" key="3">
    <source>
        <dbReference type="EMBL" id="PIK60483.1"/>
    </source>
</evidence>
<sequence>MADFHGETTDPDQLGAWWLGFMIHGILMILLALPMACFPKRMLTKPQTPERRRKKSSTHIREAEIKINSIDNNSGLSPRRKISQVYPDRSSQYAESGNTLEDISDNTINTDDKEDGCDGSTSGYFRSLGRVLANPVILTLILAENVFYYAAFAVGPYLTKYVEIAYSVSKSEAAYIRGKTITMALFTLFSGDSGIQNMS</sequence>
<dbReference type="OrthoDB" id="5062115at2759"/>
<dbReference type="InterPro" id="IPR036259">
    <property type="entry name" value="MFS_trans_sf"/>
</dbReference>
<dbReference type="PANTHER" id="PTHR11388:SF100">
    <property type="entry name" value="SOLUTE CARRIER ORGANIC ANION TRANSPORTER FAMILY MEMBER 4A1"/>
    <property type="match status" value="1"/>
</dbReference>
<keyword evidence="2" id="KW-0812">Transmembrane</keyword>
<dbReference type="InterPro" id="IPR004156">
    <property type="entry name" value="OATP"/>
</dbReference>
<dbReference type="PANTHER" id="PTHR11388">
    <property type="entry name" value="ORGANIC ANION TRANSPORTER"/>
    <property type="match status" value="1"/>
</dbReference>
<reference evidence="3 4" key="1">
    <citation type="journal article" date="2017" name="PLoS Biol.">
        <title>The sea cucumber genome provides insights into morphological evolution and visceral regeneration.</title>
        <authorList>
            <person name="Zhang X."/>
            <person name="Sun L."/>
            <person name="Yuan J."/>
            <person name="Sun Y."/>
            <person name="Gao Y."/>
            <person name="Zhang L."/>
            <person name="Li S."/>
            <person name="Dai H."/>
            <person name="Hamel J.F."/>
            <person name="Liu C."/>
            <person name="Yu Y."/>
            <person name="Liu S."/>
            <person name="Lin W."/>
            <person name="Guo K."/>
            <person name="Jin S."/>
            <person name="Xu P."/>
            <person name="Storey K.B."/>
            <person name="Huan P."/>
            <person name="Zhang T."/>
            <person name="Zhou Y."/>
            <person name="Zhang J."/>
            <person name="Lin C."/>
            <person name="Li X."/>
            <person name="Xing L."/>
            <person name="Huo D."/>
            <person name="Sun M."/>
            <person name="Wang L."/>
            <person name="Mercier A."/>
            <person name="Li F."/>
            <person name="Yang H."/>
            <person name="Xiang J."/>
        </authorList>
    </citation>
    <scope>NUCLEOTIDE SEQUENCE [LARGE SCALE GENOMIC DNA]</scope>
    <source>
        <strain evidence="3">Shaxun</strain>
        <tissue evidence="3">Muscle</tissue>
    </source>
</reference>
<comment type="caution">
    <text evidence="3">The sequence shown here is derived from an EMBL/GenBank/DDBJ whole genome shotgun (WGS) entry which is preliminary data.</text>
</comment>
<organism evidence="3 4">
    <name type="scientific">Stichopus japonicus</name>
    <name type="common">Sea cucumber</name>
    <dbReference type="NCBI Taxonomy" id="307972"/>
    <lineage>
        <taxon>Eukaryota</taxon>
        <taxon>Metazoa</taxon>
        <taxon>Echinodermata</taxon>
        <taxon>Eleutherozoa</taxon>
        <taxon>Echinozoa</taxon>
        <taxon>Holothuroidea</taxon>
        <taxon>Aspidochirotacea</taxon>
        <taxon>Aspidochirotida</taxon>
        <taxon>Stichopodidae</taxon>
        <taxon>Apostichopus</taxon>
    </lineage>
</organism>
<gene>
    <name evidence="3" type="ORF">BSL78_02592</name>
</gene>
<dbReference type="GO" id="GO:0043252">
    <property type="term" value="P:sodium-independent organic anion transport"/>
    <property type="evidence" value="ECO:0007669"/>
    <property type="project" value="TreeGrafter"/>
</dbReference>
<keyword evidence="4" id="KW-1185">Reference proteome</keyword>
<dbReference type="SUPFAM" id="SSF103473">
    <property type="entry name" value="MFS general substrate transporter"/>
    <property type="match status" value="1"/>
</dbReference>
<evidence type="ECO:0000256" key="1">
    <source>
        <dbReference type="ARBA" id="ARBA00023157"/>
    </source>
</evidence>
<accession>A0A2G8LJQ1</accession>
<dbReference type="AlphaFoldDB" id="A0A2G8LJQ1"/>